<feature type="binding site" evidence="6">
    <location>
        <position position="90"/>
    </location>
    <ligand>
        <name>S-adenosyl-L-methionine</name>
        <dbReference type="ChEBI" id="CHEBI:59789"/>
    </ligand>
</feature>
<dbReference type="PANTHER" id="PTHR11265:SF0">
    <property type="entry name" value="12S RRNA N4-METHYLCYTIDINE METHYLTRANSFERASE"/>
    <property type="match status" value="1"/>
</dbReference>
<dbReference type="InterPro" id="IPR029063">
    <property type="entry name" value="SAM-dependent_MTases_sf"/>
</dbReference>
<feature type="binding site" evidence="6">
    <location>
        <begin position="22"/>
        <end position="24"/>
    </location>
    <ligand>
        <name>S-adenosyl-L-methionine</name>
        <dbReference type="ChEBI" id="CHEBI:59789"/>
    </ligand>
</feature>
<dbReference type="GO" id="GO:0071424">
    <property type="term" value="F:rRNA (cytosine-N4-)-methyltransferase activity"/>
    <property type="evidence" value="ECO:0007669"/>
    <property type="project" value="UniProtKB-UniRule"/>
</dbReference>
<dbReference type="Gene3D" id="1.10.150.170">
    <property type="entry name" value="Putative methyltransferase TM0872, insert domain"/>
    <property type="match status" value="1"/>
</dbReference>
<dbReference type="SUPFAM" id="SSF81799">
    <property type="entry name" value="Putative methyltransferase TM0872, insert domain"/>
    <property type="match status" value="1"/>
</dbReference>
<dbReference type="PANTHER" id="PTHR11265">
    <property type="entry name" value="S-ADENOSYL-METHYLTRANSFERASE MRAW"/>
    <property type="match status" value="1"/>
</dbReference>
<dbReference type="SUPFAM" id="SSF53335">
    <property type="entry name" value="S-adenosyl-L-methionine-dependent methyltransferases"/>
    <property type="match status" value="1"/>
</dbReference>
<dbReference type="NCBIfam" id="TIGR00006">
    <property type="entry name" value="16S rRNA (cytosine(1402)-N(4))-methyltransferase RsmH"/>
    <property type="match status" value="1"/>
</dbReference>
<evidence type="ECO:0000256" key="5">
    <source>
        <dbReference type="ARBA" id="ARBA00022691"/>
    </source>
</evidence>
<feature type="binding site" evidence="6">
    <location>
        <position position="67"/>
    </location>
    <ligand>
        <name>S-adenosyl-L-methionine</name>
        <dbReference type="ChEBI" id="CHEBI:59789"/>
    </ligand>
</feature>
<dbReference type="GO" id="GO:0070475">
    <property type="term" value="P:rRNA base methylation"/>
    <property type="evidence" value="ECO:0007669"/>
    <property type="project" value="UniProtKB-UniRule"/>
</dbReference>
<comment type="subcellular location">
    <subcellularLocation>
        <location evidence="6">Cytoplasm</location>
    </subcellularLocation>
</comment>
<accession>A0A2S4JYZ8</accession>
<feature type="region of interest" description="Disordered" evidence="7">
    <location>
        <begin position="243"/>
        <end position="264"/>
    </location>
</feature>
<keyword evidence="2 6" id="KW-0698">rRNA processing</keyword>
<reference evidence="9" key="1">
    <citation type="submission" date="2015-12" db="EMBL/GenBank/DDBJ databases">
        <authorList>
            <person name="Lodha T.D."/>
            <person name="Chintalapati S."/>
            <person name="Chintalapati V.R."/>
            <person name="Sravanthi T."/>
        </authorList>
    </citation>
    <scope>NUCLEOTIDE SEQUENCE [LARGE SCALE GENOMIC DNA]</scope>
    <source>
        <strain evidence="9">JC133</strain>
    </source>
</reference>
<dbReference type="EMBL" id="LPWH01000007">
    <property type="protein sequence ID" value="POR04742.1"/>
    <property type="molecule type" value="Genomic_DNA"/>
</dbReference>
<comment type="function">
    <text evidence="6">Specifically methylates the N4 position of cytidine in position 1402 (C1402) of 16S rRNA.</text>
</comment>
<dbReference type="InterPro" id="IPR023397">
    <property type="entry name" value="SAM-dep_MeTrfase_MraW_recog"/>
</dbReference>
<evidence type="ECO:0000256" key="2">
    <source>
        <dbReference type="ARBA" id="ARBA00022552"/>
    </source>
</evidence>
<gene>
    <name evidence="6" type="primary">rsmH</name>
    <name evidence="8" type="ORF">AU468_02710</name>
</gene>
<evidence type="ECO:0000313" key="9">
    <source>
        <dbReference type="Proteomes" id="UP000237350"/>
    </source>
</evidence>
<evidence type="ECO:0000256" key="7">
    <source>
        <dbReference type="SAM" id="MobiDB-lite"/>
    </source>
</evidence>
<evidence type="ECO:0000313" key="8">
    <source>
        <dbReference type="EMBL" id="POR04742.1"/>
    </source>
</evidence>
<organism evidence="8 9">
    <name type="scientific">Alkalispirochaeta sphaeroplastigenens</name>
    <dbReference type="NCBI Taxonomy" id="1187066"/>
    <lineage>
        <taxon>Bacteria</taxon>
        <taxon>Pseudomonadati</taxon>
        <taxon>Spirochaetota</taxon>
        <taxon>Spirochaetia</taxon>
        <taxon>Spirochaetales</taxon>
        <taxon>Spirochaetaceae</taxon>
        <taxon>Alkalispirochaeta</taxon>
    </lineage>
</organism>
<keyword evidence="4 6" id="KW-0808">Transferase</keyword>
<feature type="binding site" evidence="6">
    <location>
        <position position="41"/>
    </location>
    <ligand>
        <name>S-adenosyl-L-methionine</name>
        <dbReference type="ChEBI" id="CHEBI:59789"/>
    </ligand>
</feature>
<evidence type="ECO:0000256" key="4">
    <source>
        <dbReference type="ARBA" id="ARBA00022679"/>
    </source>
</evidence>
<comment type="caution">
    <text evidence="8">The sequence shown here is derived from an EMBL/GenBank/DDBJ whole genome shotgun (WGS) entry which is preliminary data.</text>
</comment>
<proteinExistence type="inferred from homology"/>
<protein>
    <recommendedName>
        <fullName evidence="6">Ribosomal RNA small subunit methyltransferase H</fullName>
        <ecNumber evidence="6">2.1.1.199</ecNumber>
    </recommendedName>
    <alternativeName>
        <fullName evidence="6">16S rRNA m(4)C1402 methyltransferase</fullName>
    </alternativeName>
    <alternativeName>
        <fullName evidence="6">rRNA (cytosine-N(4)-)-methyltransferase RsmH</fullName>
    </alternativeName>
</protein>
<name>A0A2S4JYZ8_9SPIO</name>
<feature type="compositionally biased region" description="Basic and acidic residues" evidence="7">
    <location>
        <begin position="243"/>
        <end position="257"/>
    </location>
</feature>
<feature type="binding site" evidence="6">
    <location>
        <position position="83"/>
    </location>
    <ligand>
        <name>S-adenosyl-L-methionine</name>
        <dbReference type="ChEBI" id="CHEBI:59789"/>
    </ligand>
</feature>
<comment type="catalytic activity">
    <reaction evidence="6">
        <text>cytidine(1402) in 16S rRNA + S-adenosyl-L-methionine = N(4)-methylcytidine(1402) in 16S rRNA + S-adenosyl-L-homocysteine + H(+)</text>
        <dbReference type="Rhea" id="RHEA:42928"/>
        <dbReference type="Rhea" id="RHEA-COMP:10286"/>
        <dbReference type="Rhea" id="RHEA-COMP:10287"/>
        <dbReference type="ChEBI" id="CHEBI:15378"/>
        <dbReference type="ChEBI" id="CHEBI:57856"/>
        <dbReference type="ChEBI" id="CHEBI:59789"/>
        <dbReference type="ChEBI" id="CHEBI:74506"/>
        <dbReference type="ChEBI" id="CHEBI:82748"/>
        <dbReference type="EC" id="2.1.1.199"/>
    </reaction>
</comment>
<dbReference type="PIRSF" id="PIRSF004486">
    <property type="entry name" value="MraW"/>
    <property type="match status" value="1"/>
</dbReference>
<dbReference type="Pfam" id="PF01795">
    <property type="entry name" value="Methyltransf_5"/>
    <property type="match status" value="1"/>
</dbReference>
<dbReference type="InterPro" id="IPR002903">
    <property type="entry name" value="RsmH"/>
</dbReference>
<dbReference type="AlphaFoldDB" id="A0A2S4JYZ8"/>
<dbReference type="Proteomes" id="UP000237350">
    <property type="component" value="Unassembled WGS sequence"/>
</dbReference>
<evidence type="ECO:0000256" key="1">
    <source>
        <dbReference type="ARBA" id="ARBA00010396"/>
    </source>
</evidence>
<keyword evidence="3 6" id="KW-0489">Methyltransferase</keyword>
<dbReference type="GO" id="GO:0005737">
    <property type="term" value="C:cytoplasm"/>
    <property type="evidence" value="ECO:0007669"/>
    <property type="project" value="UniProtKB-SubCell"/>
</dbReference>
<keyword evidence="6" id="KW-0963">Cytoplasm</keyword>
<sequence>MEELFFPLEPGAVICDATLGGGGHTARFLERSGTCRVVGIDVDSQMLERARKRLGADPRVEFVCGWFDEVLEERRGFDRILIDLGISMIHMKSPDRGFSLREEGPLDMRLNATGQDFSAKEFILQSSEQELADVIFRYGEERYSRRIAAAIVEARHGGIGTTADLAEVVRRAVPPAYRRGRVHPATKTFQALRILVNDELQRLERVIPRAAEALNPRGRLGIITFHSLEDRIVKHRFRDLARDTSQDASRQEYRQRDSSGSLNLPMVTKEERFRVITKKPIAPSEEERAANPASRSAKLRVLEREFPGENQGSES</sequence>
<evidence type="ECO:0000256" key="6">
    <source>
        <dbReference type="HAMAP-Rule" id="MF_01007"/>
    </source>
</evidence>
<comment type="similarity">
    <text evidence="1 6">Belongs to the methyltransferase superfamily. RsmH family.</text>
</comment>
<keyword evidence="9" id="KW-1185">Reference proteome</keyword>
<keyword evidence="5 6" id="KW-0949">S-adenosyl-L-methionine</keyword>
<feature type="region of interest" description="Disordered" evidence="7">
    <location>
        <begin position="278"/>
        <end position="315"/>
    </location>
</feature>
<dbReference type="Gene3D" id="3.40.50.150">
    <property type="entry name" value="Vaccinia Virus protein VP39"/>
    <property type="match status" value="1"/>
</dbReference>
<evidence type="ECO:0000256" key="3">
    <source>
        <dbReference type="ARBA" id="ARBA00022603"/>
    </source>
</evidence>
<dbReference type="CDD" id="cd02440">
    <property type="entry name" value="AdoMet_MTases"/>
    <property type="match status" value="1"/>
</dbReference>
<dbReference type="HAMAP" id="MF_01007">
    <property type="entry name" value="16SrRNA_methyltr_H"/>
    <property type="match status" value="1"/>
</dbReference>
<dbReference type="EC" id="2.1.1.199" evidence="6"/>